<dbReference type="Gene3D" id="3.40.50.1000">
    <property type="entry name" value="HAD superfamily/HAD-like"/>
    <property type="match status" value="1"/>
</dbReference>
<reference evidence="1 2" key="1">
    <citation type="submission" date="2018-06" db="EMBL/GenBank/DDBJ databases">
        <title>Genomic Encyclopedia of Type Strains, Phase III (KMG-III): the genomes of soil and plant-associated and newly described type strains.</title>
        <authorList>
            <person name="Whitman W."/>
        </authorList>
    </citation>
    <scope>NUCLEOTIDE SEQUENCE [LARGE SCALE GENOMIC DNA]</scope>
    <source>
        <strain evidence="1 2">CGMCC 4.7090</strain>
    </source>
</reference>
<sequence length="198" mass="21116">MLLPVPDGDYQAYLFDCDGTITDSMPAHYVAWQAALAEWGCVFPEDLFYAWGGRPVADIVASLNADQGLSMPVHQVAERQEELFRAGLPGITGVPGVLEHIEDAYGRLPIGVVSGSTRLAVTASLEALGLLDRFETLVCAGEYARPKPFPDAYLLGASLLGVDPGRCLAFEDTELGVQAAVAAGMTAVRVPPPWERGL</sequence>
<dbReference type="PANTHER" id="PTHR43481:SF4">
    <property type="entry name" value="GLYCEROL-1-PHOSPHATE PHOSPHOHYDROLASE 1-RELATED"/>
    <property type="match status" value="1"/>
</dbReference>
<dbReference type="PANTHER" id="PTHR43481">
    <property type="entry name" value="FRUCTOSE-1-PHOSPHATE PHOSPHATASE"/>
    <property type="match status" value="1"/>
</dbReference>
<dbReference type="EMBL" id="QLMJ01000002">
    <property type="protein sequence ID" value="RAK42501.1"/>
    <property type="molecule type" value="Genomic_DNA"/>
</dbReference>
<dbReference type="Pfam" id="PF00702">
    <property type="entry name" value="Hydrolase"/>
    <property type="match status" value="1"/>
</dbReference>
<dbReference type="SFLD" id="SFLDS00003">
    <property type="entry name" value="Haloacid_Dehalogenase"/>
    <property type="match status" value="1"/>
</dbReference>
<name>A0A327ZJT2_9ACTN</name>
<dbReference type="OrthoDB" id="9812856at2"/>
<dbReference type="AlphaFoldDB" id="A0A327ZJT2"/>
<dbReference type="InterPro" id="IPR036412">
    <property type="entry name" value="HAD-like_sf"/>
</dbReference>
<dbReference type="NCBIfam" id="TIGR01509">
    <property type="entry name" value="HAD-SF-IA-v3"/>
    <property type="match status" value="1"/>
</dbReference>
<dbReference type="SFLD" id="SFLDG01129">
    <property type="entry name" value="C1.5:_HAD__Beta-PGM__Phosphata"/>
    <property type="match status" value="1"/>
</dbReference>
<organism evidence="1 2">
    <name type="scientific">Actinoplanes lutulentus</name>
    <dbReference type="NCBI Taxonomy" id="1287878"/>
    <lineage>
        <taxon>Bacteria</taxon>
        <taxon>Bacillati</taxon>
        <taxon>Actinomycetota</taxon>
        <taxon>Actinomycetes</taxon>
        <taxon>Micromonosporales</taxon>
        <taxon>Micromonosporaceae</taxon>
        <taxon>Actinoplanes</taxon>
    </lineage>
</organism>
<dbReference type="Gene3D" id="1.10.150.240">
    <property type="entry name" value="Putative phosphatase, domain 2"/>
    <property type="match status" value="1"/>
</dbReference>
<dbReference type="CDD" id="cd07505">
    <property type="entry name" value="HAD_BPGM-like"/>
    <property type="match status" value="1"/>
</dbReference>
<proteinExistence type="predicted"/>
<evidence type="ECO:0000313" key="1">
    <source>
        <dbReference type="EMBL" id="RAK42501.1"/>
    </source>
</evidence>
<accession>A0A327ZJT2</accession>
<protein>
    <submittedName>
        <fullName evidence="1">HAD superfamily hydrolase (TIGR01509 family)</fullName>
    </submittedName>
</protein>
<dbReference type="InterPro" id="IPR023198">
    <property type="entry name" value="PGP-like_dom2"/>
</dbReference>
<dbReference type="RefSeq" id="WP_111647654.1">
    <property type="nucleotide sequence ID" value="NZ_JACHWI010000003.1"/>
</dbReference>
<dbReference type="InterPro" id="IPR023214">
    <property type="entry name" value="HAD_sf"/>
</dbReference>
<dbReference type="InterPro" id="IPR051806">
    <property type="entry name" value="HAD-like_SPP"/>
</dbReference>
<keyword evidence="2" id="KW-1185">Reference proteome</keyword>
<dbReference type="SUPFAM" id="SSF56784">
    <property type="entry name" value="HAD-like"/>
    <property type="match status" value="1"/>
</dbReference>
<evidence type="ECO:0000313" key="2">
    <source>
        <dbReference type="Proteomes" id="UP000249341"/>
    </source>
</evidence>
<gene>
    <name evidence="1" type="ORF">B0I29_102326</name>
</gene>
<dbReference type="Proteomes" id="UP000249341">
    <property type="component" value="Unassembled WGS sequence"/>
</dbReference>
<comment type="caution">
    <text evidence="1">The sequence shown here is derived from an EMBL/GenBank/DDBJ whole genome shotgun (WGS) entry which is preliminary data.</text>
</comment>
<dbReference type="InterPro" id="IPR006439">
    <property type="entry name" value="HAD-SF_hydro_IA"/>
</dbReference>
<dbReference type="GO" id="GO:0050308">
    <property type="term" value="F:sugar-phosphatase activity"/>
    <property type="evidence" value="ECO:0007669"/>
    <property type="project" value="TreeGrafter"/>
</dbReference>
<keyword evidence="1" id="KW-0378">Hydrolase</keyword>